<protein>
    <submittedName>
        <fullName evidence="3">CHAP domain-containing protein</fullName>
    </submittedName>
</protein>
<sequence>MHAKASSLVRKLATGLTLTLAALTVTAGFAGTTAQADEAAKPVPTRAQIVNAANWNLTNPRGFKTSCTSGATIYQSVPHKTSPRSNNLSRNGSNANCNIYNGYNGDEWCGHFVRFMWTLGGANPNPAVPSGYPGSQNWLNGSRFHAFSAAGALPKAGDAIVWTNRGAGGGHVAIVTYVNTSTRAITWIGGNEGGEKIVEHSGYWRNMGGTMSDKTFRGFRSL</sequence>
<evidence type="ECO:0000313" key="4">
    <source>
        <dbReference type="Proteomes" id="UP000316639"/>
    </source>
</evidence>
<evidence type="ECO:0000313" key="3">
    <source>
        <dbReference type="EMBL" id="TWP47567.1"/>
    </source>
</evidence>
<comment type="caution">
    <text evidence="3">The sequence shown here is derived from an EMBL/GenBank/DDBJ whole genome shotgun (WGS) entry which is preliminary data.</text>
</comment>
<evidence type="ECO:0000259" key="2">
    <source>
        <dbReference type="Pfam" id="PF05257"/>
    </source>
</evidence>
<dbReference type="SUPFAM" id="SSF54001">
    <property type="entry name" value="Cysteine proteinases"/>
    <property type="match status" value="1"/>
</dbReference>
<dbReference type="InterPro" id="IPR038765">
    <property type="entry name" value="Papain-like_cys_pep_sf"/>
</dbReference>
<feature type="domain" description="Peptidase C51" evidence="2">
    <location>
        <begin position="103"/>
        <end position="191"/>
    </location>
</feature>
<dbReference type="AlphaFoldDB" id="A0A563EL06"/>
<reference evidence="3 4" key="1">
    <citation type="submission" date="2019-07" db="EMBL/GenBank/DDBJ databases">
        <title>Lentzea xizangensis sp. nov., isolated from Qinghai-Tibetan Plateau Soils.</title>
        <authorList>
            <person name="Huang J."/>
        </authorList>
    </citation>
    <scope>NUCLEOTIDE SEQUENCE [LARGE SCALE GENOMIC DNA]</scope>
    <source>
        <strain evidence="3 4">FXJ1.1311</strain>
    </source>
</reference>
<keyword evidence="4" id="KW-1185">Reference proteome</keyword>
<dbReference type="EMBL" id="VOBR01000025">
    <property type="protein sequence ID" value="TWP47567.1"/>
    <property type="molecule type" value="Genomic_DNA"/>
</dbReference>
<feature type="chain" id="PRO_5021763775" evidence="1">
    <location>
        <begin position="37"/>
        <end position="222"/>
    </location>
</feature>
<dbReference type="OrthoDB" id="9815928at2"/>
<proteinExistence type="predicted"/>
<organism evidence="3 4">
    <name type="scientific">Lentzea tibetensis</name>
    <dbReference type="NCBI Taxonomy" id="2591470"/>
    <lineage>
        <taxon>Bacteria</taxon>
        <taxon>Bacillati</taxon>
        <taxon>Actinomycetota</taxon>
        <taxon>Actinomycetes</taxon>
        <taxon>Pseudonocardiales</taxon>
        <taxon>Pseudonocardiaceae</taxon>
        <taxon>Lentzea</taxon>
    </lineage>
</organism>
<accession>A0A563EL06</accession>
<gene>
    <name evidence="3" type="ORF">FKR81_31920</name>
</gene>
<name>A0A563EL06_9PSEU</name>
<dbReference type="RefSeq" id="WP_146357659.1">
    <property type="nucleotide sequence ID" value="NZ_VOBR01000025.1"/>
</dbReference>
<evidence type="ECO:0000256" key="1">
    <source>
        <dbReference type="SAM" id="SignalP"/>
    </source>
</evidence>
<dbReference type="Proteomes" id="UP000316639">
    <property type="component" value="Unassembled WGS sequence"/>
</dbReference>
<dbReference type="Gene3D" id="3.90.1720.10">
    <property type="entry name" value="endopeptidase domain like (from Nostoc punctiforme)"/>
    <property type="match status" value="1"/>
</dbReference>
<feature type="signal peptide" evidence="1">
    <location>
        <begin position="1"/>
        <end position="36"/>
    </location>
</feature>
<dbReference type="InterPro" id="IPR007921">
    <property type="entry name" value="CHAP_dom"/>
</dbReference>
<keyword evidence="1" id="KW-0732">Signal</keyword>
<dbReference type="Pfam" id="PF05257">
    <property type="entry name" value="CHAP"/>
    <property type="match status" value="1"/>
</dbReference>